<dbReference type="InterPro" id="IPR027363">
    <property type="entry name" value="M1Pi_N"/>
</dbReference>
<reference evidence="2" key="1">
    <citation type="submission" date="2018-05" db="EMBL/GenBank/DDBJ databases">
        <authorList>
            <person name="Lanie J.A."/>
            <person name="Ng W.-L."/>
            <person name="Kazmierczak K.M."/>
            <person name="Andrzejewski T.M."/>
            <person name="Davidsen T.M."/>
            <person name="Wayne K.J."/>
            <person name="Tettelin H."/>
            <person name="Glass J.I."/>
            <person name="Rusch D."/>
            <person name="Podicherti R."/>
            <person name="Tsui H.-C.T."/>
            <person name="Winkler M.E."/>
        </authorList>
    </citation>
    <scope>NUCLEOTIDE SEQUENCE</scope>
</reference>
<evidence type="ECO:0000256" key="1">
    <source>
        <dbReference type="ARBA" id="ARBA00023235"/>
    </source>
</evidence>
<dbReference type="AlphaFoldDB" id="A0A381NDQ4"/>
<dbReference type="NCBIfam" id="TIGR00512">
    <property type="entry name" value="salvage_mtnA"/>
    <property type="match status" value="1"/>
</dbReference>
<dbReference type="InterPro" id="IPR042529">
    <property type="entry name" value="IF_2B-like_C"/>
</dbReference>
<dbReference type="EMBL" id="UINC01000280">
    <property type="protein sequence ID" value="SUZ52549.1"/>
    <property type="molecule type" value="Genomic_DNA"/>
</dbReference>
<evidence type="ECO:0000313" key="2">
    <source>
        <dbReference type="EMBL" id="SUZ52549.1"/>
    </source>
</evidence>
<dbReference type="FunFam" id="1.20.120.420:FF:000003">
    <property type="entry name" value="Methylthioribose-1-phosphate isomerase"/>
    <property type="match status" value="1"/>
</dbReference>
<dbReference type="PANTHER" id="PTHR43475">
    <property type="entry name" value="METHYLTHIORIBOSE-1-PHOSPHATE ISOMERASE"/>
    <property type="match status" value="1"/>
</dbReference>
<gene>
    <name evidence="2" type="ORF">METZ01_LOCUS5403</name>
</gene>
<dbReference type="GO" id="GO:0046523">
    <property type="term" value="F:S-methyl-5-thioribose-1-phosphate isomerase activity"/>
    <property type="evidence" value="ECO:0007669"/>
    <property type="project" value="TreeGrafter"/>
</dbReference>
<dbReference type="GO" id="GO:0019509">
    <property type="term" value="P:L-methionine salvage from methylthioadenosine"/>
    <property type="evidence" value="ECO:0007669"/>
    <property type="project" value="TreeGrafter"/>
</dbReference>
<dbReference type="NCBIfam" id="TIGR00524">
    <property type="entry name" value="eIF-2B_rel"/>
    <property type="match status" value="1"/>
</dbReference>
<keyword evidence="1" id="KW-0413">Isomerase</keyword>
<dbReference type="InterPro" id="IPR000649">
    <property type="entry name" value="IF-2B-related"/>
</dbReference>
<proteinExistence type="inferred from homology"/>
<sequence length="361" mass="39988">MTIFQQHQTNLITTMASLPQTIRWNAGELYFLDQTKLPIEVIEEKQESVEQVWDSIKQLKVRGAPAIGVAGAYGLLVAIREQTALNKKELLQEIEVKAEYLDSARPTAVNLKWALNRMLKSAKTFSRDDSKALYRHLEEEAIRIHEEDVQLCLKMGINAVLLIKEGMGVLTHCNAGALATTGIGTATAPMYLAHQNGVQFRVYSDETRPLLQGARLTSWELQQSGLDVTLLTDNMAAHIMSQGLIDLVITGTDRVAANGDVANKIGTHGLAILARHFDIPFYVACPYSTIDLNTAEGSEIVIEERKAEEVTHFGLRRTAPEEMKVCNPAFDVTPNELVTGLITEKGIMRAPFGENLSKEYL</sequence>
<dbReference type="InterPro" id="IPR011559">
    <property type="entry name" value="Initiation_fac_2B_a/b/d"/>
</dbReference>
<dbReference type="Gene3D" id="1.20.120.420">
    <property type="entry name" value="translation initiation factor eif-2b, domain 1"/>
    <property type="match status" value="1"/>
</dbReference>
<dbReference type="SUPFAM" id="SSF100950">
    <property type="entry name" value="NagB/RpiA/CoA transferase-like"/>
    <property type="match status" value="1"/>
</dbReference>
<dbReference type="Pfam" id="PF01008">
    <property type="entry name" value="IF-2B"/>
    <property type="match status" value="1"/>
</dbReference>
<dbReference type="HAMAP" id="MF_01678">
    <property type="entry name" value="Salvage_MtnA"/>
    <property type="match status" value="1"/>
</dbReference>
<dbReference type="Gene3D" id="3.40.50.10470">
    <property type="entry name" value="Translation initiation factor eif-2b, domain 2"/>
    <property type="match status" value="1"/>
</dbReference>
<dbReference type="FunFam" id="3.40.50.10470:FF:000006">
    <property type="entry name" value="Methylthioribose-1-phosphate isomerase"/>
    <property type="match status" value="1"/>
</dbReference>
<organism evidence="2">
    <name type="scientific">marine metagenome</name>
    <dbReference type="NCBI Taxonomy" id="408172"/>
    <lineage>
        <taxon>unclassified sequences</taxon>
        <taxon>metagenomes</taxon>
        <taxon>ecological metagenomes</taxon>
    </lineage>
</organism>
<evidence type="ECO:0008006" key="3">
    <source>
        <dbReference type="Google" id="ProtNLM"/>
    </source>
</evidence>
<name>A0A381NDQ4_9ZZZZ</name>
<dbReference type="PANTHER" id="PTHR43475:SF1">
    <property type="entry name" value="METHYLTHIORIBOSE-1-PHOSPHATE ISOMERASE"/>
    <property type="match status" value="1"/>
</dbReference>
<dbReference type="InterPro" id="IPR005251">
    <property type="entry name" value="IF-M1Pi"/>
</dbReference>
<dbReference type="NCBIfam" id="NF004326">
    <property type="entry name" value="PRK05720.1"/>
    <property type="match status" value="1"/>
</dbReference>
<protein>
    <recommendedName>
        <fullName evidence="3">S-methyl-5-thioribose-1-phosphate isomerase</fullName>
    </recommendedName>
</protein>
<accession>A0A381NDQ4</accession>
<dbReference type="InterPro" id="IPR037171">
    <property type="entry name" value="NagB/RpiA_transferase-like"/>
</dbReference>